<evidence type="ECO:0000256" key="7">
    <source>
        <dbReference type="SAM" id="Phobius"/>
    </source>
</evidence>
<dbReference type="SUPFAM" id="SSF103473">
    <property type="entry name" value="MFS general substrate transporter"/>
    <property type="match status" value="1"/>
</dbReference>
<evidence type="ECO:0000256" key="4">
    <source>
        <dbReference type="ARBA" id="ARBA00022989"/>
    </source>
</evidence>
<feature type="compositionally biased region" description="Low complexity" evidence="6">
    <location>
        <begin position="30"/>
        <end position="42"/>
    </location>
</feature>
<gene>
    <name evidence="9" type="primary">Dyak\GE24671</name>
    <name evidence="9" type="synonym">dyak_GLEANR_8345</name>
    <name evidence="9" type="synonym">GE24671</name>
    <name evidence="9" type="ORF">Dyak_GE24671</name>
</gene>
<dbReference type="Proteomes" id="UP000002282">
    <property type="component" value="Chromosome 3R"/>
</dbReference>
<name>A0A0R1E6Q4_DROYA</name>
<keyword evidence="5 7" id="KW-0472">Membrane</keyword>
<feature type="transmembrane region" description="Helical" evidence="7">
    <location>
        <begin position="151"/>
        <end position="173"/>
    </location>
</feature>
<feature type="transmembrane region" description="Helical" evidence="7">
    <location>
        <begin position="492"/>
        <end position="517"/>
    </location>
</feature>
<feature type="transmembrane region" description="Helical" evidence="7">
    <location>
        <begin position="99"/>
        <end position="118"/>
    </location>
</feature>
<evidence type="ECO:0000259" key="8">
    <source>
        <dbReference type="PROSITE" id="PS50850"/>
    </source>
</evidence>
<comment type="subcellular location">
    <subcellularLocation>
        <location evidence="1">Membrane</location>
        <topology evidence="1">Multi-pass membrane protein</topology>
    </subcellularLocation>
</comment>
<dbReference type="Gene3D" id="1.20.1250.20">
    <property type="entry name" value="MFS general substrate transporter like domains"/>
    <property type="match status" value="1"/>
</dbReference>
<dbReference type="AlphaFoldDB" id="A0A0R1E6Q4"/>
<feature type="transmembrane region" description="Helical" evidence="7">
    <location>
        <begin position="224"/>
        <end position="243"/>
    </location>
</feature>
<feature type="region of interest" description="Disordered" evidence="6">
    <location>
        <begin position="1"/>
        <end position="42"/>
    </location>
</feature>
<evidence type="ECO:0000256" key="2">
    <source>
        <dbReference type="ARBA" id="ARBA00022448"/>
    </source>
</evidence>
<reference evidence="9 10" key="1">
    <citation type="journal article" date="2007" name="Nature">
        <title>Evolution of genes and genomes on the Drosophila phylogeny.</title>
        <authorList>
            <consortium name="Drosophila 12 Genomes Consortium"/>
            <person name="Clark A.G."/>
            <person name="Eisen M.B."/>
            <person name="Smith D.R."/>
            <person name="Bergman C.M."/>
            <person name="Oliver B."/>
            <person name="Markow T.A."/>
            <person name="Kaufman T.C."/>
            <person name="Kellis M."/>
            <person name="Gelbart W."/>
            <person name="Iyer V.N."/>
            <person name="Pollard D.A."/>
            <person name="Sackton T.B."/>
            <person name="Larracuente A.M."/>
            <person name="Singh N.D."/>
            <person name="Abad J.P."/>
            <person name="Abt D.N."/>
            <person name="Adryan B."/>
            <person name="Aguade M."/>
            <person name="Akashi H."/>
            <person name="Anderson W.W."/>
            <person name="Aquadro C.F."/>
            <person name="Ardell D.H."/>
            <person name="Arguello R."/>
            <person name="Artieri C.G."/>
            <person name="Barbash D.A."/>
            <person name="Barker D."/>
            <person name="Barsanti P."/>
            <person name="Batterham P."/>
            <person name="Batzoglou S."/>
            <person name="Begun D."/>
            <person name="Bhutkar A."/>
            <person name="Blanco E."/>
            <person name="Bosak S.A."/>
            <person name="Bradley R.K."/>
            <person name="Brand A.D."/>
            <person name="Brent M.R."/>
            <person name="Brooks A.N."/>
            <person name="Brown R.H."/>
            <person name="Butlin R.K."/>
            <person name="Caggese C."/>
            <person name="Calvi B.R."/>
            <person name="Bernardo de Carvalho A."/>
            <person name="Caspi A."/>
            <person name="Castrezana S."/>
            <person name="Celniker S.E."/>
            <person name="Chang J.L."/>
            <person name="Chapple C."/>
            <person name="Chatterji S."/>
            <person name="Chinwalla A."/>
            <person name="Civetta A."/>
            <person name="Clifton S.W."/>
            <person name="Comeron J.M."/>
            <person name="Costello J.C."/>
            <person name="Coyne J.A."/>
            <person name="Daub J."/>
            <person name="David R.G."/>
            <person name="Delcher A.L."/>
            <person name="Delehaunty K."/>
            <person name="Do C.B."/>
            <person name="Ebling H."/>
            <person name="Edwards K."/>
            <person name="Eickbush T."/>
            <person name="Evans J.D."/>
            <person name="Filipski A."/>
            <person name="Findeiss S."/>
            <person name="Freyhult E."/>
            <person name="Fulton L."/>
            <person name="Fulton R."/>
            <person name="Garcia A.C."/>
            <person name="Gardiner A."/>
            <person name="Garfield D.A."/>
            <person name="Garvin B.E."/>
            <person name="Gibson G."/>
            <person name="Gilbert D."/>
            <person name="Gnerre S."/>
            <person name="Godfrey J."/>
            <person name="Good R."/>
            <person name="Gotea V."/>
            <person name="Gravely B."/>
            <person name="Greenberg A.J."/>
            <person name="Griffiths-Jones S."/>
            <person name="Gross S."/>
            <person name="Guigo R."/>
            <person name="Gustafson E.A."/>
            <person name="Haerty W."/>
            <person name="Hahn M.W."/>
            <person name="Halligan D.L."/>
            <person name="Halpern A.L."/>
            <person name="Halter G.M."/>
            <person name="Han M.V."/>
            <person name="Heger A."/>
            <person name="Hillier L."/>
            <person name="Hinrichs A.S."/>
            <person name="Holmes I."/>
            <person name="Hoskins R.A."/>
            <person name="Hubisz M.J."/>
            <person name="Hultmark D."/>
            <person name="Huntley M.A."/>
            <person name="Jaffe D.B."/>
            <person name="Jagadeeshan S."/>
            <person name="Jeck W.R."/>
            <person name="Johnson J."/>
            <person name="Jones C.D."/>
            <person name="Jordan W.C."/>
            <person name="Karpen G.H."/>
            <person name="Kataoka E."/>
            <person name="Keightley P.D."/>
            <person name="Kheradpour P."/>
            <person name="Kirkness E.F."/>
            <person name="Koerich L.B."/>
            <person name="Kristiansen K."/>
            <person name="Kudrna D."/>
            <person name="Kulathinal R.J."/>
            <person name="Kumar S."/>
            <person name="Kwok R."/>
            <person name="Lander E."/>
            <person name="Langley C.H."/>
            <person name="Lapoint R."/>
            <person name="Lazzaro B.P."/>
            <person name="Lee S.J."/>
            <person name="Levesque L."/>
            <person name="Li R."/>
            <person name="Lin C.F."/>
            <person name="Lin M.F."/>
            <person name="Lindblad-Toh K."/>
            <person name="Llopart A."/>
            <person name="Long M."/>
            <person name="Low L."/>
            <person name="Lozovsky E."/>
            <person name="Lu J."/>
            <person name="Luo M."/>
            <person name="Machado C.A."/>
            <person name="Makalowski W."/>
            <person name="Marzo M."/>
            <person name="Matsuda M."/>
            <person name="Matzkin L."/>
            <person name="McAllister B."/>
            <person name="McBride C.S."/>
            <person name="McKernan B."/>
            <person name="McKernan K."/>
            <person name="Mendez-Lago M."/>
            <person name="Minx P."/>
            <person name="Mollenhauer M.U."/>
            <person name="Montooth K."/>
            <person name="Mount S.M."/>
            <person name="Mu X."/>
            <person name="Myers E."/>
            <person name="Negre B."/>
            <person name="Newfeld S."/>
            <person name="Nielsen R."/>
            <person name="Noor M.A."/>
            <person name="O'Grady P."/>
            <person name="Pachter L."/>
            <person name="Papaceit M."/>
            <person name="Parisi M.J."/>
            <person name="Parisi M."/>
            <person name="Parts L."/>
            <person name="Pedersen J.S."/>
            <person name="Pesole G."/>
            <person name="Phillippy A.M."/>
            <person name="Ponting C.P."/>
            <person name="Pop M."/>
            <person name="Porcelli D."/>
            <person name="Powell J.R."/>
            <person name="Prohaska S."/>
            <person name="Pruitt K."/>
            <person name="Puig M."/>
            <person name="Quesneville H."/>
            <person name="Ram K.R."/>
            <person name="Rand D."/>
            <person name="Rasmussen M.D."/>
            <person name="Reed L.K."/>
            <person name="Reenan R."/>
            <person name="Reily A."/>
            <person name="Remington K.A."/>
            <person name="Rieger T.T."/>
            <person name="Ritchie M.G."/>
            <person name="Robin C."/>
            <person name="Rogers Y.H."/>
            <person name="Rohde C."/>
            <person name="Rozas J."/>
            <person name="Rubenfield M.J."/>
            <person name="Ruiz A."/>
            <person name="Russo S."/>
            <person name="Salzberg S.L."/>
            <person name="Sanchez-Gracia A."/>
            <person name="Saranga D.J."/>
            <person name="Sato H."/>
            <person name="Schaeffer S.W."/>
            <person name="Schatz M.C."/>
            <person name="Schlenke T."/>
            <person name="Schwartz R."/>
            <person name="Segarra C."/>
            <person name="Singh R.S."/>
            <person name="Sirot L."/>
            <person name="Sirota M."/>
            <person name="Sisneros N.B."/>
            <person name="Smith C.D."/>
            <person name="Smith T.F."/>
            <person name="Spieth J."/>
            <person name="Stage D.E."/>
            <person name="Stark A."/>
            <person name="Stephan W."/>
            <person name="Strausberg R.L."/>
            <person name="Strempel S."/>
            <person name="Sturgill D."/>
            <person name="Sutton G."/>
            <person name="Sutton G.G."/>
            <person name="Tao W."/>
            <person name="Teichmann S."/>
            <person name="Tobari Y.N."/>
            <person name="Tomimura Y."/>
            <person name="Tsolas J.M."/>
            <person name="Valente V.L."/>
            <person name="Venter E."/>
            <person name="Venter J.C."/>
            <person name="Vicario S."/>
            <person name="Vieira F.G."/>
            <person name="Vilella A.J."/>
            <person name="Villasante A."/>
            <person name="Walenz B."/>
            <person name="Wang J."/>
            <person name="Wasserman M."/>
            <person name="Watts T."/>
            <person name="Wilson D."/>
            <person name="Wilson R.K."/>
            <person name="Wing R.A."/>
            <person name="Wolfner M.F."/>
            <person name="Wong A."/>
            <person name="Wong G.K."/>
            <person name="Wu C.I."/>
            <person name="Wu G."/>
            <person name="Yamamoto D."/>
            <person name="Yang H.P."/>
            <person name="Yang S.P."/>
            <person name="Yorke J.A."/>
            <person name="Yoshida K."/>
            <person name="Zdobnov E."/>
            <person name="Zhang P."/>
            <person name="Zhang Y."/>
            <person name="Zimin A.V."/>
            <person name="Baldwin J."/>
            <person name="Abdouelleil A."/>
            <person name="Abdulkadir J."/>
            <person name="Abebe A."/>
            <person name="Abera B."/>
            <person name="Abreu J."/>
            <person name="Acer S.C."/>
            <person name="Aftuck L."/>
            <person name="Alexander A."/>
            <person name="An P."/>
            <person name="Anderson E."/>
            <person name="Anderson S."/>
            <person name="Arachi H."/>
            <person name="Azer M."/>
            <person name="Bachantsang P."/>
            <person name="Barry A."/>
            <person name="Bayul T."/>
            <person name="Berlin A."/>
            <person name="Bessette D."/>
            <person name="Bloom T."/>
            <person name="Blye J."/>
            <person name="Boguslavskiy L."/>
            <person name="Bonnet C."/>
            <person name="Boukhgalter B."/>
            <person name="Bourzgui I."/>
            <person name="Brown A."/>
            <person name="Cahill P."/>
            <person name="Channer S."/>
            <person name="Cheshatsang Y."/>
            <person name="Chuda L."/>
            <person name="Citroen M."/>
            <person name="Collymore A."/>
            <person name="Cooke P."/>
            <person name="Costello M."/>
            <person name="D'Aco K."/>
            <person name="Daza R."/>
            <person name="De Haan G."/>
            <person name="DeGray S."/>
            <person name="DeMaso C."/>
            <person name="Dhargay N."/>
            <person name="Dooley K."/>
            <person name="Dooley E."/>
            <person name="Doricent M."/>
            <person name="Dorje P."/>
            <person name="Dorjee K."/>
            <person name="Dupes A."/>
            <person name="Elong R."/>
            <person name="Falk J."/>
            <person name="Farina A."/>
            <person name="Faro S."/>
            <person name="Ferguson D."/>
            <person name="Fisher S."/>
            <person name="Foley C.D."/>
            <person name="Franke A."/>
            <person name="Friedrich D."/>
            <person name="Gadbois L."/>
            <person name="Gearin G."/>
            <person name="Gearin C.R."/>
            <person name="Giannoukos G."/>
            <person name="Goode T."/>
            <person name="Graham J."/>
            <person name="Grandbois E."/>
            <person name="Grewal S."/>
            <person name="Gyaltsen K."/>
            <person name="Hafez N."/>
            <person name="Hagos B."/>
            <person name="Hall J."/>
            <person name="Henson C."/>
            <person name="Hollinger A."/>
            <person name="Honan T."/>
            <person name="Huard M.D."/>
            <person name="Hughes L."/>
            <person name="Hurhula B."/>
            <person name="Husby M.E."/>
            <person name="Kamat A."/>
            <person name="Kanga B."/>
            <person name="Kashin S."/>
            <person name="Khazanovich D."/>
            <person name="Kisner P."/>
            <person name="Lance K."/>
            <person name="Lara M."/>
            <person name="Lee W."/>
            <person name="Lennon N."/>
            <person name="Letendre F."/>
            <person name="LeVine R."/>
            <person name="Lipovsky A."/>
            <person name="Liu X."/>
            <person name="Liu J."/>
            <person name="Liu S."/>
            <person name="Lokyitsang T."/>
            <person name="Lokyitsang Y."/>
            <person name="Lubonja R."/>
            <person name="Lui A."/>
            <person name="MacDonald P."/>
            <person name="Magnisalis V."/>
            <person name="Maru K."/>
            <person name="Matthews C."/>
            <person name="McCusker W."/>
            <person name="McDonough S."/>
            <person name="Mehta T."/>
            <person name="Meldrim J."/>
            <person name="Meneus L."/>
            <person name="Mihai O."/>
            <person name="Mihalev A."/>
            <person name="Mihova T."/>
            <person name="Mittelman R."/>
            <person name="Mlenga V."/>
            <person name="Montmayeur A."/>
            <person name="Mulrain L."/>
            <person name="Navidi A."/>
            <person name="Naylor J."/>
            <person name="Negash T."/>
            <person name="Nguyen T."/>
            <person name="Nguyen N."/>
            <person name="Nicol R."/>
            <person name="Norbu C."/>
            <person name="Norbu N."/>
            <person name="Novod N."/>
            <person name="O'Neill B."/>
            <person name="Osman S."/>
            <person name="Markiewicz E."/>
            <person name="Oyono O.L."/>
            <person name="Patti C."/>
            <person name="Phunkhang P."/>
            <person name="Pierre F."/>
            <person name="Priest M."/>
            <person name="Raghuraman S."/>
            <person name="Rege F."/>
            <person name="Reyes R."/>
            <person name="Rise C."/>
            <person name="Rogov P."/>
            <person name="Ross K."/>
            <person name="Ryan E."/>
            <person name="Settipalli S."/>
            <person name="Shea T."/>
            <person name="Sherpa N."/>
            <person name="Shi L."/>
            <person name="Shih D."/>
            <person name="Sparrow T."/>
            <person name="Spaulding J."/>
            <person name="Stalker J."/>
            <person name="Stange-Thomann N."/>
            <person name="Stavropoulos S."/>
            <person name="Stone C."/>
            <person name="Strader C."/>
            <person name="Tesfaye S."/>
            <person name="Thomson T."/>
            <person name="Thoulutsang Y."/>
            <person name="Thoulutsang D."/>
            <person name="Topham K."/>
            <person name="Topping I."/>
            <person name="Tsamla T."/>
            <person name="Vassiliev H."/>
            <person name="Vo A."/>
            <person name="Wangchuk T."/>
            <person name="Wangdi T."/>
            <person name="Weiand M."/>
            <person name="Wilkinson J."/>
            <person name="Wilson A."/>
            <person name="Yadav S."/>
            <person name="Young G."/>
            <person name="Yu Q."/>
            <person name="Zembek L."/>
            <person name="Zhong D."/>
            <person name="Zimmer A."/>
            <person name="Zwirko Z."/>
            <person name="Jaffe D.B."/>
            <person name="Alvarez P."/>
            <person name="Brockman W."/>
            <person name="Butler J."/>
            <person name="Chin C."/>
            <person name="Gnerre S."/>
            <person name="Grabherr M."/>
            <person name="Kleber M."/>
            <person name="Mauceli E."/>
            <person name="MacCallum I."/>
        </authorList>
    </citation>
    <scope>NUCLEOTIDE SEQUENCE [LARGE SCALE GENOMIC DNA]</scope>
    <source>
        <strain evidence="10">Tai18E2 / Tucson 14021-0261.01</strain>
    </source>
</reference>
<dbReference type="InterPro" id="IPR011701">
    <property type="entry name" value="MFS"/>
</dbReference>
<proteinExistence type="predicted"/>
<feature type="transmembrane region" description="Helical" evidence="7">
    <location>
        <begin position="423"/>
        <end position="443"/>
    </location>
</feature>
<feature type="domain" description="Major facilitator superfamily (MFS) profile" evidence="8">
    <location>
        <begin position="61"/>
        <end position="578"/>
    </location>
</feature>
<dbReference type="GO" id="GO:0022857">
    <property type="term" value="F:transmembrane transporter activity"/>
    <property type="evidence" value="ECO:0007669"/>
    <property type="project" value="InterPro"/>
</dbReference>
<dbReference type="GO" id="GO:0016020">
    <property type="term" value="C:membrane"/>
    <property type="evidence" value="ECO:0007669"/>
    <property type="project" value="UniProtKB-SubCell"/>
</dbReference>
<keyword evidence="4 7" id="KW-1133">Transmembrane helix</keyword>
<keyword evidence="2" id="KW-0813">Transport</keyword>
<feature type="transmembrane region" description="Helical" evidence="7">
    <location>
        <begin position="524"/>
        <end position="547"/>
    </location>
</feature>
<feature type="transmembrane region" description="Helical" evidence="7">
    <location>
        <begin position="464"/>
        <end position="486"/>
    </location>
</feature>
<dbReference type="PROSITE" id="PS50850">
    <property type="entry name" value="MFS"/>
    <property type="match status" value="1"/>
</dbReference>
<dbReference type="PANTHER" id="PTHR23511:SF36">
    <property type="entry name" value="EG:BACR7A4.13 PROTEIN-RELATED"/>
    <property type="match status" value="1"/>
</dbReference>
<evidence type="ECO:0000313" key="10">
    <source>
        <dbReference type="Proteomes" id="UP000002282"/>
    </source>
</evidence>
<protein>
    <submittedName>
        <fullName evidence="9">Uncharacterized protein, isoform C</fullName>
    </submittedName>
</protein>
<feature type="compositionally biased region" description="Basic and acidic residues" evidence="6">
    <location>
        <begin position="9"/>
        <end position="24"/>
    </location>
</feature>
<dbReference type="Pfam" id="PF07690">
    <property type="entry name" value="MFS_1"/>
    <property type="match status" value="1"/>
</dbReference>
<feature type="transmembrane region" description="Helical" evidence="7">
    <location>
        <begin position="127"/>
        <end position="145"/>
    </location>
</feature>
<evidence type="ECO:0000256" key="3">
    <source>
        <dbReference type="ARBA" id="ARBA00022692"/>
    </source>
</evidence>
<organism evidence="9 10">
    <name type="scientific">Drosophila yakuba</name>
    <name type="common">Fruit fly</name>
    <dbReference type="NCBI Taxonomy" id="7245"/>
    <lineage>
        <taxon>Eukaryota</taxon>
        <taxon>Metazoa</taxon>
        <taxon>Ecdysozoa</taxon>
        <taxon>Arthropoda</taxon>
        <taxon>Hexapoda</taxon>
        <taxon>Insecta</taxon>
        <taxon>Pterygota</taxon>
        <taxon>Neoptera</taxon>
        <taxon>Endopterygota</taxon>
        <taxon>Diptera</taxon>
        <taxon>Brachycera</taxon>
        <taxon>Muscomorpha</taxon>
        <taxon>Ephydroidea</taxon>
        <taxon>Drosophilidae</taxon>
        <taxon>Drosophila</taxon>
        <taxon>Sophophora</taxon>
    </lineage>
</organism>
<feature type="transmembrane region" description="Helical" evidence="7">
    <location>
        <begin position="185"/>
        <end position="208"/>
    </location>
</feature>
<evidence type="ECO:0000256" key="1">
    <source>
        <dbReference type="ARBA" id="ARBA00004141"/>
    </source>
</evidence>
<reference evidence="9 10" key="2">
    <citation type="journal article" date="2007" name="PLoS Biol.">
        <title>Principles of genome evolution in the Drosophila melanogaster species group.</title>
        <authorList>
            <person name="Ranz J.M."/>
            <person name="Maurin D."/>
            <person name="Chan Y.S."/>
            <person name="von Grotthuss M."/>
            <person name="Hillier L.W."/>
            <person name="Roote J."/>
            <person name="Ashburner M."/>
            <person name="Bergman C.M."/>
        </authorList>
    </citation>
    <scope>NUCLEOTIDE SEQUENCE [LARGE SCALE GENOMIC DNA]</scope>
    <source>
        <strain evidence="10">Tai18E2 / Tucson 14021-0261.01</strain>
    </source>
</reference>
<dbReference type="FunFam" id="1.20.1250.20:FF:000232">
    <property type="entry name" value="Organic cation/carnitine transporter 7"/>
    <property type="match status" value="1"/>
</dbReference>
<dbReference type="OrthoDB" id="3936150at2759"/>
<feature type="transmembrane region" description="Helical" evidence="7">
    <location>
        <begin position="338"/>
        <end position="363"/>
    </location>
</feature>
<evidence type="ECO:0000313" key="9">
    <source>
        <dbReference type="EMBL" id="KRK03386.1"/>
    </source>
</evidence>
<keyword evidence="10" id="KW-1185">Reference proteome</keyword>
<feature type="transmembrane region" description="Helical" evidence="7">
    <location>
        <begin position="553"/>
        <end position="573"/>
    </location>
</feature>
<evidence type="ECO:0000256" key="6">
    <source>
        <dbReference type="SAM" id="MobiDB-lite"/>
    </source>
</evidence>
<dbReference type="PANTHER" id="PTHR23511">
    <property type="entry name" value="SYNAPTIC VESICLE GLYCOPROTEIN 2"/>
    <property type="match status" value="1"/>
</dbReference>
<dbReference type="InterPro" id="IPR020846">
    <property type="entry name" value="MFS_dom"/>
</dbReference>
<dbReference type="EMBL" id="CM000160">
    <property type="protein sequence ID" value="KRK03386.1"/>
    <property type="molecule type" value="Genomic_DNA"/>
</dbReference>
<dbReference type="InterPro" id="IPR036259">
    <property type="entry name" value="MFS_trans_sf"/>
</dbReference>
<feature type="transmembrane region" description="Helical" evidence="7">
    <location>
        <begin position="54"/>
        <end position="74"/>
    </location>
</feature>
<sequence>MSENNIKTVDPEKSKGLENDKDADGNSDSTAEAAATPTEEGPATFDKAIEGAGFGIFNLMLLIVSIPAQSAAIFESSSMSYILPVAECDLRLTLEDKGVLNAVAYAGMTISAIAWGYLADTKGRKKILYWGYLIDAVCVFGSALSQNFSMLVMFKFMGGLVVNGPAAVLFTYLTEMHGPKHRSSVLMIVGMVTSTATVSLPLLAWGIFPRDWDFEFWGLQIRSWQIYLFVLGIPSLISGLIFCSMPESPRFLMAQGRNEEALQAFKQIYHVNTRKPKDSYPIKALIQEVPNRKAAQNEVIYTIEEKSGEAPTKRQSRTLAESLRSGLQQMKPLARKPLLGLAICCYVMQFGIFLGMNTIRLWLPQLFASMAEYEVLHAGDGLDASMCTILEFSVNQTAKTALNYADACSEPKVISMDMYLNNIIVSATGFVGYFFAGGIIRALGPKRMMSKLLLELCKFGDLTLAPFAAYGLFLSGTFGLMLYFSVSSLMTLIVAAVFLTITGIAVSSLLGAVVALFPTQLRTVVVAIAMMCGRFGALSGNLLFPVFVQIGCLPPFIMVSSVLILSGILSIFLPDPAKAMFT</sequence>
<accession>A0A0R1E6Q4</accession>
<keyword evidence="3 7" id="KW-0812">Transmembrane</keyword>
<evidence type="ECO:0000256" key="5">
    <source>
        <dbReference type="ARBA" id="ARBA00023136"/>
    </source>
</evidence>